<dbReference type="AlphaFoldDB" id="A0A8J3WVI1"/>
<feature type="compositionally biased region" description="Pro residues" evidence="1">
    <location>
        <begin position="145"/>
        <end position="164"/>
    </location>
</feature>
<name>A0A8J3WVI1_9ACTN</name>
<accession>A0A8J3WVI1</accession>
<evidence type="ECO:0000313" key="3">
    <source>
        <dbReference type="Proteomes" id="UP000634476"/>
    </source>
</evidence>
<gene>
    <name evidence="2" type="ORF">Pta02_51080</name>
</gene>
<organism evidence="2 3">
    <name type="scientific">Planobispora takensis</name>
    <dbReference type="NCBI Taxonomy" id="1367882"/>
    <lineage>
        <taxon>Bacteria</taxon>
        <taxon>Bacillati</taxon>
        <taxon>Actinomycetota</taxon>
        <taxon>Actinomycetes</taxon>
        <taxon>Streptosporangiales</taxon>
        <taxon>Streptosporangiaceae</taxon>
        <taxon>Planobispora</taxon>
    </lineage>
</organism>
<dbReference type="EMBL" id="BOOK01000036">
    <property type="protein sequence ID" value="GII03100.1"/>
    <property type="molecule type" value="Genomic_DNA"/>
</dbReference>
<reference evidence="2" key="1">
    <citation type="submission" date="2021-01" db="EMBL/GenBank/DDBJ databases">
        <title>Whole genome shotgun sequence of Planobispora takensis NBRC 109077.</title>
        <authorList>
            <person name="Komaki H."/>
            <person name="Tamura T."/>
        </authorList>
    </citation>
    <scope>NUCLEOTIDE SEQUENCE</scope>
    <source>
        <strain evidence="2">NBRC 109077</strain>
    </source>
</reference>
<feature type="compositionally biased region" description="Low complexity" evidence="1">
    <location>
        <begin position="127"/>
        <end position="144"/>
    </location>
</feature>
<proteinExistence type="predicted"/>
<sequence>MVDPLTLILVLAILATKTGRHASKNAIRSGYQATGWRTPNQALIHHSGRAGAWSGRLFAQAARASRRGLSILARRGLSILARRIYRRTEQRMRTRWNRRLASGHAPIPLIGRRPRDSAPDDPAPVQPARAVSADAPAVAEGSQPSPAPPEPTSRPHPELPPAPSARPGVSRSAVLRRPALRRRTAVSQLLINIEPPSTDAEFLEDCRTMADCLRTLSEEISNWAEGVAALGLPPSITQPLAAIGEGLSEAATGALHAAARFEEEFEEAREVAARGITITGQDAA</sequence>
<feature type="region of interest" description="Disordered" evidence="1">
    <location>
        <begin position="106"/>
        <end position="176"/>
    </location>
</feature>
<evidence type="ECO:0000313" key="2">
    <source>
        <dbReference type="EMBL" id="GII03100.1"/>
    </source>
</evidence>
<protein>
    <submittedName>
        <fullName evidence="2">Uncharacterized protein</fullName>
    </submittedName>
</protein>
<comment type="caution">
    <text evidence="2">The sequence shown here is derived from an EMBL/GenBank/DDBJ whole genome shotgun (WGS) entry which is preliminary data.</text>
</comment>
<dbReference type="Proteomes" id="UP000634476">
    <property type="component" value="Unassembled WGS sequence"/>
</dbReference>
<evidence type="ECO:0000256" key="1">
    <source>
        <dbReference type="SAM" id="MobiDB-lite"/>
    </source>
</evidence>
<keyword evidence="3" id="KW-1185">Reference proteome</keyword>